<keyword evidence="1" id="KW-1133">Transmembrane helix</keyword>
<keyword evidence="1" id="KW-0472">Membrane</keyword>
<accession>A0AAU9Q9D3</accession>
<comment type="caution">
    <text evidence="2">The sequence shown here is derived from an EMBL/GenBank/DDBJ whole genome shotgun (WGS) entry which is preliminary data.</text>
</comment>
<protein>
    <submittedName>
        <fullName evidence="2">Uncharacterized protein</fullName>
    </submittedName>
</protein>
<feature type="transmembrane region" description="Helical" evidence="1">
    <location>
        <begin position="44"/>
        <end position="62"/>
    </location>
</feature>
<reference evidence="2" key="1">
    <citation type="submission" date="2022-01" db="EMBL/GenBank/DDBJ databases">
        <authorList>
            <person name="Lagorce A."/>
        </authorList>
    </citation>
    <scope>NUCLEOTIDE SEQUENCE</scope>
    <source>
        <strain evidence="2">Th15_F1_D04</strain>
    </source>
</reference>
<sequence>MHQGIARSQLKMKELDDYVEQINLDLTSEMLEELGWVSDNVHQVLYWVIAAILFVVLIWGIFS</sequence>
<evidence type="ECO:0000313" key="2">
    <source>
        <dbReference type="EMBL" id="CAH1537405.1"/>
    </source>
</evidence>
<organism evidence="2 3">
    <name type="scientific">Vibrio owensii</name>
    <dbReference type="NCBI Taxonomy" id="696485"/>
    <lineage>
        <taxon>Bacteria</taxon>
        <taxon>Pseudomonadati</taxon>
        <taxon>Pseudomonadota</taxon>
        <taxon>Gammaproteobacteria</taxon>
        <taxon>Vibrionales</taxon>
        <taxon>Vibrionaceae</taxon>
        <taxon>Vibrio</taxon>
    </lineage>
</organism>
<dbReference type="EMBL" id="CAKMTQ010000045">
    <property type="protein sequence ID" value="CAH1537405.1"/>
    <property type="molecule type" value="Genomic_DNA"/>
</dbReference>
<keyword evidence="1" id="KW-0812">Transmembrane</keyword>
<proteinExistence type="predicted"/>
<evidence type="ECO:0000313" key="3">
    <source>
        <dbReference type="Proteomes" id="UP001295420"/>
    </source>
</evidence>
<evidence type="ECO:0000256" key="1">
    <source>
        <dbReference type="SAM" id="Phobius"/>
    </source>
</evidence>
<name>A0AAU9Q9D3_9VIBR</name>
<dbReference type="Proteomes" id="UP001295420">
    <property type="component" value="Unassembled WGS sequence"/>
</dbReference>
<gene>
    <name evidence="2" type="ORF">THF1D04_50015</name>
</gene>
<dbReference type="AlphaFoldDB" id="A0AAU9Q9D3"/>